<comment type="caution">
    <text evidence="16">The sequence shown here is derived from an EMBL/GenBank/DDBJ whole genome shotgun (WGS) entry which is preliminary data.</text>
</comment>
<dbReference type="FunFam" id="3.40.50.300:FF:000553">
    <property type="entry name" value="Mitochondrial Rho GTPase"/>
    <property type="match status" value="1"/>
</dbReference>
<dbReference type="FunFam" id="1.10.238.10:FF:000011">
    <property type="entry name" value="Mitochondrial Rho GTPase"/>
    <property type="match status" value="1"/>
</dbReference>
<evidence type="ECO:0000313" key="16">
    <source>
        <dbReference type="EMBL" id="KAE9460606.1"/>
    </source>
</evidence>
<evidence type="ECO:0000259" key="15">
    <source>
        <dbReference type="PROSITE" id="PS51423"/>
    </source>
</evidence>
<sequence length="740" mass="82059">PMASSRTTVRVVVAGDRGTGKSSLIAAAASESFPEYIQPLLPPTRLAPDFYPDGVPVVIIDTSSSLENRGRLAEELKRADAVVLTYACDQPATLDHLSNFWLHELRRLEVKVPVIVVGCKLDLRDERHSLSLEQVMAPIMRQFREIETCIECSAANLVQVPEVFYYAQKAVLHPTAPLFDQETQALKPRCVRALKRIFILCDHDMDGALNDTELNEFQVKCFNAPLQPAEIVGVKRVVQEQLPDGVNELGLTLTGFLFLHALFIEKGRLETTWTVLRKFGYDDDIKLRGDLLAVPSKKAPDQSVELTGEAVEFLKGVFSLFDNDKMKPCYIAYSPTVDNIMAASLGFAAFALSDVLNEGPPWLVFPSKKKKTPPLYTGLQFLIVKYGAEQDGALRHSELEDLFSTAPERQFLTDTLDIVAHVCLRKGSFEKVANLSKEPSVFYVLNFSPWDEAPYKDAAERTLLGGISLNSFLSQWAFMTLRDPARSLANLIYIGYSCDPASALRVTSRRLADRKKQQTDRNVFQCFVFGPKNAGKSALLKSFLGRPFSDSYTSTTEDHYAVNDVDQLVGTKKTLILREIPEDGVKKLLSNKESLAACDVAVFVYDSSDEYSLKRTSELLLEVARQGEESGFGVPSLLIAAKDDLNSYPMAIKDSAKDVRIGAPIHLSVKERDLNSIFIRIVNAATHPHLSVPETEIGRTKKHYRQLVNRSLVLVSVGTAVAVVGLAAYRAYAARKNSAN</sequence>
<comment type="subcellular location">
    <subcellularLocation>
        <location evidence="1">Mitochondrion outer membrane</location>
        <topology evidence="1">Single-pass type IV membrane protein</topology>
    </subcellularLocation>
</comment>
<keyword evidence="8" id="KW-0378">Hydrolase</keyword>
<keyword evidence="3 14" id="KW-0812">Transmembrane</keyword>
<dbReference type="PROSITE" id="PS51423">
    <property type="entry name" value="MIRO"/>
    <property type="match status" value="2"/>
</dbReference>
<dbReference type="PANTHER" id="PTHR46819:SF1">
    <property type="entry name" value="EF-HAND CALCIUM-BINDING DOMAIN-CONTAINING PROTEIN 7"/>
    <property type="match status" value="1"/>
</dbReference>
<dbReference type="InterPro" id="IPR013566">
    <property type="entry name" value="EF_hand_assoc_1"/>
</dbReference>
<keyword evidence="9" id="KW-0106">Calcium</keyword>
<dbReference type="SUPFAM" id="SSF52540">
    <property type="entry name" value="P-loop containing nucleoside triphosphate hydrolases"/>
    <property type="match status" value="2"/>
</dbReference>
<proteinExistence type="inferred from homology"/>
<dbReference type="Pfam" id="PF08355">
    <property type="entry name" value="EF_assoc_1"/>
    <property type="match status" value="1"/>
</dbReference>
<dbReference type="GO" id="GO:0005525">
    <property type="term" value="F:GTP binding"/>
    <property type="evidence" value="ECO:0007669"/>
    <property type="project" value="UniProtKB-KW"/>
</dbReference>
<dbReference type="AlphaFoldDB" id="A0A6A4LIV3"/>
<comment type="similarity">
    <text evidence="2">Belongs to the mitochondrial Rho GTPase family.</text>
</comment>
<dbReference type="GO" id="GO:0005741">
    <property type="term" value="C:mitochondrial outer membrane"/>
    <property type="evidence" value="ECO:0007669"/>
    <property type="project" value="UniProtKB-SubCell"/>
</dbReference>
<evidence type="ECO:0000256" key="5">
    <source>
        <dbReference type="ARBA" id="ARBA00022737"/>
    </source>
</evidence>
<dbReference type="OrthoDB" id="10020961at2759"/>
<keyword evidence="17" id="KW-1185">Reference proteome</keyword>
<name>A0A6A4LIV3_9ERIC</name>
<dbReference type="CDD" id="cd01892">
    <property type="entry name" value="Miro2"/>
    <property type="match status" value="1"/>
</dbReference>
<keyword evidence="4" id="KW-0479">Metal-binding</keyword>
<dbReference type="Gene3D" id="1.10.238.10">
    <property type="entry name" value="EF-hand"/>
    <property type="match status" value="2"/>
</dbReference>
<evidence type="ECO:0000256" key="12">
    <source>
        <dbReference type="ARBA" id="ARBA00023134"/>
    </source>
</evidence>
<dbReference type="Pfam" id="PF08356">
    <property type="entry name" value="EF_assoc_2"/>
    <property type="match status" value="1"/>
</dbReference>
<evidence type="ECO:0000256" key="3">
    <source>
        <dbReference type="ARBA" id="ARBA00022692"/>
    </source>
</evidence>
<dbReference type="InterPro" id="IPR013567">
    <property type="entry name" value="EF_hand_assoc_2"/>
</dbReference>
<organism evidence="16 17">
    <name type="scientific">Rhododendron williamsianum</name>
    <dbReference type="NCBI Taxonomy" id="262921"/>
    <lineage>
        <taxon>Eukaryota</taxon>
        <taxon>Viridiplantae</taxon>
        <taxon>Streptophyta</taxon>
        <taxon>Embryophyta</taxon>
        <taxon>Tracheophyta</taxon>
        <taxon>Spermatophyta</taxon>
        <taxon>Magnoliopsida</taxon>
        <taxon>eudicotyledons</taxon>
        <taxon>Gunneridae</taxon>
        <taxon>Pentapetalae</taxon>
        <taxon>asterids</taxon>
        <taxon>Ericales</taxon>
        <taxon>Ericaceae</taxon>
        <taxon>Ericoideae</taxon>
        <taxon>Rhodoreae</taxon>
        <taxon>Rhododendron</taxon>
    </lineage>
</organism>
<keyword evidence="5" id="KW-0677">Repeat</keyword>
<accession>A0A6A4LIV3</accession>
<feature type="non-terminal residue" evidence="16">
    <location>
        <position position="1"/>
    </location>
</feature>
<reference evidence="16 17" key="1">
    <citation type="journal article" date="2019" name="Genome Biol. Evol.">
        <title>The Rhododendron genome and chromosomal organization provide insight into shared whole-genome duplications across the heath family (Ericaceae).</title>
        <authorList>
            <person name="Soza V.L."/>
            <person name="Lindsley D."/>
            <person name="Waalkes A."/>
            <person name="Ramage E."/>
            <person name="Patwardhan R.P."/>
            <person name="Burton J.N."/>
            <person name="Adey A."/>
            <person name="Kumar A."/>
            <person name="Qiu R."/>
            <person name="Shendure J."/>
            <person name="Hall B."/>
        </authorList>
    </citation>
    <scope>NUCLEOTIDE SEQUENCE [LARGE SCALE GENOMIC DNA]</scope>
    <source>
        <strain evidence="16">RSF 1966-606</strain>
    </source>
</reference>
<dbReference type="InterPro" id="IPR018247">
    <property type="entry name" value="EF_Hand_1_Ca_BS"/>
</dbReference>
<dbReference type="PANTHER" id="PTHR46819">
    <property type="entry name" value="EF-HAND CALCIUM-BINDING DOMAIN-CONTAINING PROTEIN 7"/>
    <property type="match status" value="1"/>
</dbReference>
<evidence type="ECO:0000256" key="13">
    <source>
        <dbReference type="ARBA" id="ARBA00023136"/>
    </source>
</evidence>
<dbReference type="FunFam" id="3.40.50.300:FF:000935">
    <property type="entry name" value="Mitochondrial Rho GTPase"/>
    <property type="match status" value="1"/>
</dbReference>
<evidence type="ECO:0000313" key="17">
    <source>
        <dbReference type="Proteomes" id="UP000428333"/>
    </source>
</evidence>
<keyword evidence="12" id="KW-0342">GTP-binding</keyword>
<evidence type="ECO:0000256" key="1">
    <source>
        <dbReference type="ARBA" id="ARBA00004200"/>
    </source>
</evidence>
<feature type="domain" description="Miro" evidence="15">
    <location>
        <begin position="521"/>
        <end position="687"/>
    </location>
</feature>
<gene>
    <name evidence="16" type="ORF">C3L33_07500</name>
</gene>
<evidence type="ECO:0000256" key="10">
    <source>
        <dbReference type="ARBA" id="ARBA00022989"/>
    </source>
</evidence>
<evidence type="ECO:0000256" key="6">
    <source>
        <dbReference type="ARBA" id="ARBA00022741"/>
    </source>
</evidence>
<dbReference type="EMBL" id="QEFC01001002">
    <property type="protein sequence ID" value="KAE9460606.1"/>
    <property type="molecule type" value="Genomic_DNA"/>
</dbReference>
<keyword evidence="13 14" id="KW-0472">Membrane</keyword>
<keyword evidence="10 14" id="KW-1133">Transmembrane helix</keyword>
<dbReference type="InterPro" id="IPR011992">
    <property type="entry name" value="EF-hand-dom_pair"/>
</dbReference>
<keyword evidence="6" id="KW-0547">Nucleotide-binding</keyword>
<evidence type="ECO:0000256" key="8">
    <source>
        <dbReference type="ARBA" id="ARBA00022801"/>
    </source>
</evidence>
<dbReference type="PROSITE" id="PS00018">
    <property type="entry name" value="EF_HAND_1"/>
    <property type="match status" value="1"/>
</dbReference>
<evidence type="ECO:0000256" key="9">
    <source>
        <dbReference type="ARBA" id="ARBA00022837"/>
    </source>
</evidence>
<dbReference type="SMART" id="SM00173">
    <property type="entry name" value="RAS"/>
    <property type="match status" value="1"/>
</dbReference>
<dbReference type="InterPro" id="IPR027417">
    <property type="entry name" value="P-loop_NTPase"/>
</dbReference>
<keyword evidence="11" id="KW-0496">Mitochondrion</keyword>
<dbReference type="GO" id="GO:0003924">
    <property type="term" value="F:GTPase activity"/>
    <property type="evidence" value="ECO:0007669"/>
    <property type="project" value="InterPro"/>
</dbReference>
<feature type="transmembrane region" description="Helical" evidence="14">
    <location>
        <begin position="712"/>
        <end position="732"/>
    </location>
</feature>
<feature type="domain" description="Miro" evidence="15">
    <location>
        <begin position="6"/>
        <end position="173"/>
    </location>
</feature>
<dbReference type="InterPro" id="IPR020860">
    <property type="entry name" value="MIRO_dom"/>
</dbReference>
<dbReference type="SMART" id="SM00175">
    <property type="entry name" value="RAB"/>
    <property type="match status" value="1"/>
</dbReference>
<dbReference type="Proteomes" id="UP000428333">
    <property type="component" value="Linkage Group LG04"/>
</dbReference>
<evidence type="ECO:0000256" key="11">
    <source>
        <dbReference type="ARBA" id="ARBA00023128"/>
    </source>
</evidence>
<dbReference type="SMART" id="SM00174">
    <property type="entry name" value="RHO"/>
    <property type="match status" value="1"/>
</dbReference>
<evidence type="ECO:0000256" key="2">
    <source>
        <dbReference type="ARBA" id="ARBA00007981"/>
    </source>
</evidence>
<dbReference type="Gene3D" id="3.40.50.300">
    <property type="entry name" value="P-loop containing nucleotide triphosphate hydrolases"/>
    <property type="match status" value="2"/>
</dbReference>
<evidence type="ECO:0000256" key="4">
    <source>
        <dbReference type="ARBA" id="ARBA00022723"/>
    </source>
</evidence>
<dbReference type="SUPFAM" id="SSF47473">
    <property type="entry name" value="EF-hand"/>
    <property type="match status" value="1"/>
</dbReference>
<protein>
    <recommendedName>
        <fullName evidence="15">Miro domain-containing protein</fullName>
    </recommendedName>
</protein>
<evidence type="ECO:0000256" key="14">
    <source>
        <dbReference type="SAM" id="Phobius"/>
    </source>
</evidence>
<dbReference type="CDD" id="cd01893">
    <property type="entry name" value="Miro1"/>
    <property type="match status" value="1"/>
</dbReference>
<dbReference type="InterPro" id="IPR052266">
    <property type="entry name" value="Miro-EF-hand_domain"/>
</dbReference>
<dbReference type="GO" id="GO:0046872">
    <property type="term" value="F:metal ion binding"/>
    <property type="evidence" value="ECO:0007669"/>
    <property type="project" value="UniProtKB-KW"/>
</dbReference>
<dbReference type="Pfam" id="PF00071">
    <property type="entry name" value="Ras"/>
    <property type="match status" value="2"/>
</dbReference>
<dbReference type="PRINTS" id="PR00449">
    <property type="entry name" value="RASTRNSFRMNG"/>
</dbReference>
<keyword evidence="7" id="KW-1000">Mitochondrion outer membrane</keyword>
<dbReference type="InterPro" id="IPR001806">
    <property type="entry name" value="Small_GTPase"/>
</dbReference>
<evidence type="ECO:0000256" key="7">
    <source>
        <dbReference type="ARBA" id="ARBA00022787"/>
    </source>
</evidence>